<dbReference type="EMBL" id="OFSQ01000013">
    <property type="protein sequence ID" value="SOY50906.1"/>
    <property type="molecule type" value="Genomic_DNA"/>
</dbReference>
<dbReference type="InterPro" id="IPR035372">
    <property type="entry name" value="MCD_N"/>
</dbReference>
<evidence type="ECO:0000313" key="4">
    <source>
        <dbReference type="EMBL" id="SOY50906.1"/>
    </source>
</evidence>
<proteinExistence type="predicted"/>
<dbReference type="EC" id="4.1.1.9" evidence="4"/>
<accession>A0A375BR40</accession>
<dbReference type="InterPro" id="IPR038351">
    <property type="entry name" value="MCD_N_sf"/>
</dbReference>
<dbReference type="RefSeq" id="WP_116357234.1">
    <property type="nucleotide sequence ID" value="NZ_LT976853.1"/>
</dbReference>
<feature type="domain" description="Malonyl-CoA decarboxylase N-terminal" evidence="3">
    <location>
        <begin position="137"/>
        <end position="206"/>
    </location>
</feature>
<dbReference type="Gene3D" id="1.20.140.90">
    <property type="entry name" value="Malonyl-CoA decarboxylase, oligemerization domain"/>
    <property type="match status" value="1"/>
</dbReference>
<dbReference type="AlphaFoldDB" id="A0A375BR40"/>
<evidence type="ECO:0000259" key="2">
    <source>
        <dbReference type="Pfam" id="PF05292"/>
    </source>
</evidence>
<reference evidence="4" key="1">
    <citation type="submission" date="2018-01" db="EMBL/GenBank/DDBJ databases">
        <authorList>
            <person name="Clerissi C."/>
        </authorList>
    </citation>
    <scope>NUCLEOTIDE SEQUENCE</scope>
    <source>
        <strain evidence="4">Cupriavidus sp. LMG 19464</strain>
    </source>
</reference>
<dbReference type="Pfam" id="PF05292">
    <property type="entry name" value="MCD"/>
    <property type="match status" value="1"/>
</dbReference>
<protein>
    <submittedName>
        <fullName evidence="4">Malonyl-CoA decarboxylase</fullName>
        <ecNumber evidence="4">4.1.1.9</ecNumber>
    </submittedName>
</protein>
<dbReference type="OrthoDB" id="5292736at2"/>
<dbReference type="PANTHER" id="PTHR28641:SF1">
    <property type="entry name" value="MALONYL-COA DECARBOXYLASE, MITOCHONDRIAL"/>
    <property type="match status" value="1"/>
</dbReference>
<keyword evidence="4" id="KW-0456">Lyase</keyword>
<dbReference type="Pfam" id="PF17408">
    <property type="entry name" value="MCD_N"/>
    <property type="match status" value="1"/>
</dbReference>
<sequence length="488" mass="53731">MNSFDTGDQKISAPLGESEPSGSTILSRLGRWWGRKGEGDPKANGSDAKAATPVDGEAPLPARVVRRQREQLRLCFDARLTDGAANAAAQAWQAEYEAAAEATRRGMLAVLAEVASSGSEDTAAEGDKSARAGRAQAGQSGLGQALSNARIRFFKRLAALHGQRGNSACGLHFLIQLRADMLRWQRRMPGLRALDEDLEALFSNWFDVGLLELQPITWDSPASLLEKLIRYEAVHEIASWTDLRNRLDSDRRCYAFFHPRIPREPLIFVEVAFAPEMAADVHTLLDEAAPLEDLRRVKWAIFYSISNTQAGLRGVSFGNFLLKRVIEEVQREFPKVKQFATLSPIPGFADWLRKQDADTVARVLGDKRLARWSERHGNAPADGAAWLEALAPDAADAVVRDTALTLAAHFLVRERNQSMPADPVARFHLGNGACVERLNWGADLSRKGRSQSCGMMVNYLYVPEALDDNLARLGAGNPRISRSVGKLL</sequence>
<gene>
    <name evidence="4" type="ORF">CBM2587_A200024</name>
</gene>
<feature type="region of interest" description="Disordered" evidence="1">
    <location>
        <begin position="1"/>
        <end position="60"/>
    </location>
</feature>
<dbReference type="InterPro" id="IPR042303">
    <property type="entry name" value="Malonyl_CoA_deC_C_sf"/>
</dbReference>
<dbReference type="Gene3D" id="3.40.630.150">
    <property type="entry name" value="Malonyl-CoA decarboxylase, catalytic domain"/>
    <property type="match status" value="1"/>
</dbReference>
<evidence type="ECO:0000256" key="1">
    <source>
        <dbReference type="SAM" id="MobiDB-lite"/>
    </source>
</evidence>
<dbReference type="GO" id="GO:0050080">
    <property type="term" value="F:malonyl-CoA decarboxylase activity"/>
    <property type="evidence" value="ECO:0007669"/>
    <property type="project" value="UniProtKB-EC"/>
</dbReference>
<comment type="caution">
    <text evidence="4">The sequence shown here is derived from an EMBL/GenBank/DDBJ whole genome shotgun (WGS) entry which is preliminary data.</text>
</comment>
<dbReference type="PANTHER" id="PTHR28641">
    <property type="match status" value="1"/>
</dbReference>
<organism evidence="4">
    <name type="scientific">Cupriavidus taiwanensis</name>
    <dbReference type="NCBI Taxonomy" id="164546"/>
    <lineage>
        <taxon>Bacteria</taxon>
        <taxon>Pseudomonadati</taxon>
        <taxon>Pseudomonadota</taxon>
        <taxon>Betaproteobacteria</taxon>
        <taxon>Burkholderiales</taxon>
        <taxon>Burkholderiaceae</taxon>
        <taxon>Cupriavidus</taxon>
    </lineage>
</organism>
<name>A0A375BR40_9BURK</name>
<dbReference type="InterPro" id="IPR007956">
    <property type="entry name" value="Malonyl_CoA_deC_C"/>
</dbReference>
<dbReference type="GO" id="GO:0006633">
    <property type="term" value="P:fatty acid biosynthetic process"/>
    <property type="evidence" value="ECO:0007669"/>
    <property type="project" value="InterPro"/>
</dbReference>
<dbReference type="Proteomes" id="UP000256780">
    <property type="component" value="Chromosome CBM2587_a"/>
</dbReference>
<dbReference type="InterPro" id="IPR038917">
    <property type="entry name" value="Malonyl_CoA_deC"/>
</dbReference>
<feature type="region of interest" description="Disordered" evidence="1">
    <location>
        <begin position="119"/>
        <end position="138"/>
    </location>
</feature>
<feature type="domain" description="Malonyl-CoA decarboxylase C-terminal" evidence="2">
    <location>
        <begin position="209"/>
        <end position="461"/>
    </location>
</feature>
<evidence type="ECO:0000259" key="3">
    <source>
        <dbReference type="Pfam" id="PF17408"/>
    </source>
</evidence>